<dbReference type="EnsemblMetazoa" id="PPA35822.1">
    <property type="protein sequence ID" value="PPA35822.1"/>
    <property type="gene ID" value="WBGene00274191"/>
</dbReference>
<keyword evidence="2" id="KW-1185">Reference proteome</keyword>
<name>A0A2A6BNA2_PRIPA</name>
<dbReference type="Proteomes" id="UP000005239">
    <property type="component" value="Unassembled WGS sequence"/>
</dbReference>
<organism evidence="1 2">
    <name type="scientific">Pristionchus pacificus</name>
    <name type="common">Parasitic nematode worm</name>
    <dbReference type="NCBI Taxonomy" id="54126"/>
    <lineage>
        <taxon>Eukaryota</taxon>
        <taxon>Metazoa</taxon>
        <taxon>Ecdysozoa</taxon>
        <taxon>Nematoda</taxon>
        <taxon>Chromadorea</taxon>
        <taxon>Rhabditida</taxon>
        <taxon>Rhabditina</taxon>
        <taxon>Diplogasteromorpha</taxon>
        <taxon>Diplogasteroidea</taxon>
        <taxon>Neodiplogasteridae</taxon>
        <taxon>Pristionchus</taxon>
    </lineage>
</organism>
<evidence type="ECO:0000313" key="1">
    <source>
        <dbReference type="EnsemblMetazoa" id="PPA35822.1"/>
    </source>
</evidence>
<reference evidence="1" key="2">
    <citation type="submission" date="2022-06" db="UniProtKB">
        <authorList>
            <consortium name="EnsemblMetazoa"/>
        </authorList>
    </citation>
    <scope>IDENTIFICATION</scope>
    <source>
        <strain evidence="1">PS312</strain>
    </source>
</reference>
<proteinExistence type="predicted"/>
<reference evidence="2" key="1">
    <citation type="journal article" date="2008" name="Nat. Genet.">
        <title>The Pristionchus pacificus genome provides a unique perspective on nematode lifestyle and parasitism.</title>
        <authorList>
            <person name="Dieterich C."/>
            <person name="Clifton S.W."/>
            <person name="Schuster L.N."/>
            <person name="Chinwalla A."/>
            <person name="Delehaunty K."/>
            <person name="Dinkelacker I."/>
            <person name="Fulton L."/>
            <person name="Fulton R."/>
            <person name="Godfrey J."/>
            <person name="Minx P."/>
            <person name="Mitreva M."/>
            <person name="Roeseler W."/>
            <person name="Tian H."/>
            <person name="Witte H."/>
            <person name="Yang S.P."/>
            <person name="Wilson R.K."/>
            <person name="Sommer R.J."/>
        </authorList>
    </citation>
    <scope>NUCLEOTIDE SEQUENCE [LARGE SCALE GENOMIC DNA]</scope>
    <source>
        <strain evidence="2">PS312</strain>
    </source>
</reference>
<evidence type="ECO:0000313" key="2">
    <source>
        <dbReference type="Proteomes" id="UP000005239"/>
    </source>
</evidence>
<accession>A0A8R1YTE9</accession>
<protein>
    <submittedName>
        <fullName evidence="1">Uncharacterized protein</fullName>
    </submittedName>
</protein>
<gene>
    <name evidence="1" type="primary">WBGene00274191</name>
</gene>
<dbReference type="AlphaFoldDB" id="A0A2A6BNA2"/>
<accession>A0A2A6BNA2</accession>
<sequence length="125" mass="14409">MISAEECCLNLSDLPSDIIRNVIISGICRQYEFELVFKNLIATISPRHLVLTDSYAQLVRLIYTECPVLVHFYWKLTQIVSEIECVFACSEYGSRNINRNHCEELNSENADICKIATELVPYSHY</sequence>